<name>A0A811Q4G6_9POAL</name>
<protein>
    <submittedName>
        <fullName evidence="1">Uncharacterized protein</fullName>
    </submittedName>
</protein>
<dbReference type="OrthoDB" id="696591at2759"/>
<dbReference type="Proteomes" id="UP000604825">
    <property type="component" value="Unassembled WGS sequence"/>
</dbReference>
<keyword evidence="2" id="KW-1185">Reference proteome</keyword>
<dbReference type="GO" id="GO:0006508">
    <property type="term" value="P:proteolysis"/>
    <property type="evidence" value="ECO:0007669"/>
    <property type="project" value="InterPro"/>
</dbReference>
<dbReference type="InterPro" id="IPR021109">
    <property type="entry name" value="Peptidase_aspartic_dom_sf"/>
</dbReference>
<organism evidence="1 2">
    <name type="scientific">Miscanthus lutarioriparius</name>
    <dbReference type="NCBI Taxonomy" id="422564"/>
    <lineage>
        <taxon>Eukaryota</taxon>
        <taxon>Viridiplantae</taxon>
        <taxon>Streptophyta</taxon>
        <taxon>Embryophyta</taxon>
        <taxon>Tracheophyta</taxon>
        <taxon>Spermatophyta</taxon>
        <taxon>Magnoliopsida</taxon>
        <taxon>Liliopsida</taxon>
        <taxon>Poales</taxon>
        <taxon>Poaceae</taxon>
        <taxon>PACMAD clade</taxon>
        <taxon>Panicoideae</taxon>
        <taxon>Andropogonodae</taxon>
        <taxon>Andropogoneae</taxon>
        <taxon>Saccharinae</taxon>
        <taxon>Miscanthus</taxon>
    </lineage>
</organism>
<proteinExistence type="predicted"/>
<dbReference type="AlphaFoldDB" id="A0A811Q4G6"/>
<sequence length="314" mass="33940">MRFTDGLRPELKAIIIVARPQSLDAAISMASVQEEVGTTPTSGTPYKGDWSSGKFTPKTAWLLPPPPPQCNDKPAAVVAGPEMPAAPSLVAKLSAVKAYRRAMGLCYKCGEKWSKDHKCSPQIPLHHVQELWDLLPDDDDQDLATSEPTPTEPQAFLAISQSALTGSSAPRTVRFAGSIQGIPMNMLLDSGSSSSFISETLAAQLQNVSIQSDPCSDLRVLPLTAFDMIIGMDWLESFNPMLVHWKNKWFSIPYQGSSIVLHGDMAESPVQLLLQVCSLDISSTQAASVPLLPAVQSLLDEFSDVFQPPDSLPP</sequence>
<dbReference type="EMBL" id="CAJGYO010000008">
    <property type="protein sequence ID" value="CAD6250818.1"/>
    <property type="molecule type" value="Genomic_DNA"/>
</dbReference>
<dbReference type="GO" id="GO:0004190">
    <property type="term" value="F:aspartic-type endopeptidase activity"/>
    <property type="evidence" value="ECO:0007669"/>
    <property type="project" value="InterPro"/>
</dbReference>
<evidence type="ECO:0000313" key="2">
    <source>
        <dbReference type="Proteomes" id="UP000604825"/>
    </source>
</evidence>
<evidence type="ECO:0000313" key="1">
    <source>
        <dbReference type="EMBL" id="CAD6250818.1"/>
    </source>
</evidence>
<gene>
    <name evidence="1" type="ORF">NCGR_LOCUS34588</name>
</gene>
<dbReference type="InterPro" id="IPR001969">
    <property type="entry name" value="Aspartic_peptidase_AS"/>
</dbReference>
<comment type="caution">
    <text evidence="1">The sequence shown here is derived from an EMBL/GenBank/DDBJ whole genome shotgun (WGS) entry which is preliminary data.</text>
</comment>
<dbReference type="PROSITE" id="PS00141">
    <property type="entry name" value="ASP_PROTEASE"/>
    <property type="match status" value="1"/>
</dbReference>
<reference evidence="1" key="1">
    <citation type="submission" date="2020-10" db="EMBL/GenBank/DDBJ databases">
        <authorList>
            <person name="Han B."/>
            <person name="Lu T."/>
            <person name="Zhao Q."/>
            <person name="Huang X."/>
            <person name="Zhao Y."/>
        </authorList>
    </citation>
    <scope>NUCLEOTIDE SEQUENCE</scope>
</reference>
<dbReference type="SUPFAM" id="SSF50630">
    <property type="entry name" value="Acid proteases"/>
    <property type="match status" value="1"/>
</dbReference>
<accession>A0A811Q4G6</accession>